<keyword evidence="3" id="KW-1185">Reference proteome</keyword>
<dbReference type="RefSeq" id="WP_009538559.1">
    <property type="nucleotide sequence ID" value="NZ_ANHY01000002.1"/>
</dbReference>
<organism evidence="2 3">
    <name type="scientific">Caenispirillum salinarum AK4</name>
    <dbReference type="NCBI Taxonomy" id="1238182"/>
    <lineage>
        <taxon>Bacteria</taxon>
        <taxon>Pseudomonadati</taxon>
        <taxon>Pseudomonadota</taxon>
        <taxon>Alphaproteobacteria</taxon>
        <taxon>Rhodospirillales</taxon>
        <taxon>Novispirillaceae</taxon>
        <taxon>Caenispirillum</taxon>
    </lineage>
</organism>
<sequence>MSANSEHHDDATPTGADGRAGPPAAATGTGPARRRLLQAGLGAAPVILTLTSKPAFAQTVTDRSSMESMSTCASGASEACLEGQTVEHWRGRFLTSTDTTTTDTTTTDTTTTDTTLATFSTTETTDTTTTDGADTSSTGDLTFKWLFGERWVDVNNRKWQGNPTIGDVLHMDPSLSEGTATDDADHLGKRLVAAYLNAMSLDYPMTPEAVRALGAVAVSGSGTFAPFEGTLIEWGPRECRGYVTNTIALY</sequence>
<feature type="region of interest" description="Disordered" evidence="1">
    <location>
        <begin position="1"/>
        <end position="31"/>
    </location>
</feature>
<dbReference type="AlphaFoldDB" id="K9H5A0"/>
<feature type="compositionally biased region" description="Low complexity" evidence="1">
    <location>
        <begin position="12"/>
        <end position="31"/>
    </location>
</feature>
<feature type="compositionally biased region" description="Basic and acidic residues" evidence="1">
    <location>
        <begin position="1"/>
        <end position="11"/>
    </location>
</feature>
<dbReference type="EMBL" id="ANHY01000002">
    <property type="protein sequence ID" value="EKV32732.1"/>
    <property type="molecule type" value="Genomic_DNA"/>
</dbReference>
<evidence type="ECO:0000313" key="2">
    <source>
        <dbReference type="EMBL" id="EKV32732.1"/>
    </source>
</evidence>
<name>K9H5A0_9PROT</name>
<dbReference type="Proteomes" id="UP000009881">
    <property type="component" value="Unassembled WGS sequence"/>
</dbReference>
<dbReference type="STRING" id="1238182.C882_1569"/>
<reference evidence="2 3" key="1">
    <citation type="journal article" date="2013" name="Genome Announc.">
        <title>Draft Genome Sequence of an Alphaproteobacterium, Caenispirillum salinarum AK4(T), Isolated from a Solar Saltern.</title>
        <authorList>
            <person name="Khatri I."/>
            <person name="Singh A."/>
            <person name="Korpole S."/>
            <person name="Pinnaka A.K."/>
            <person name="Subramanian S."/>
        </authorList>
    </citation>
    <scope>NUCLEOTIDE SEQUENCE [LARGE SCALE GENOMIC DNA]</scope>
    <source>
        <strain evidence="2 3">AK4</strain>
    </source>
</reference>
<dbReference type="PATRIC" id="fig|1238182.3.peg.107"/>
<evidence type="ECO:0000313" key="3">
    <source>
        <dbReference type="Proteomes" id="UP000009881"/>
    </source>
</evidence>
<gene>
    <name evidence="2" type="ORF">C882_1569</name>
</gene>
<proteinExistence type="predicted"/>
<comment type="caution">
    <text evidence="2">The sequence shown here is derived from an EMBL/GenBank/DDBJ whole genome shotgun (WGS) entry which is preliminary data.</text>
</comment>
<evidence type="ECO:0000256" key="1">
    <source>
        <dbReference type="SAM" id="MobiDB-lite"/>
    </source>
</evidence>
<accession>K9H5A0</accession>
<protein>
    <submittedName>
        <fullName evidence="2">Uncharacterized protein</fullName>
    </submittedName>
</protein>